<reference evidence="2 3" key="1">
    <citation type="submission" date="2021-01" db="EMBL/GenBank/DDBJ databases">
        <title>Complete genome sequence of Pantoea eucrina OB49, a heavy metal tolerant bacterium with PGPR potential isolated from wheat in Algeria.</title>
        <authorList>
            <person name="Lekired A."/>
            <person name="Ouzari I.H."/>
        </authorList>
    </citation>
    <scope>NUCLEOTIDE SEQUENCE [LARGE SCALE GENOMIC DNA]</scope>
    <source>
        <strain evidence="2 3">OB49</strain>
    </source>
</reference>
<accession>A0ABS1Z3A8</accession>
<evidence type="ECO:0000313" key="2">
    <source>
        <dbReference type="EMBL" id="MBM0746875.1"/>
    </source>
</evidence>
<keyword evidence="3" id="KW-1185">Reference proteome</keyword>
<feature type="signal peptide" evidence="1">
    <location>
        <begin position="1"/>
        <end position="19"/>
    </location>
</feature>
<keyword evidence="1" id="KW-0732">Signal</keyword>
<sequence length="215" mass="24682">MRLITRPIQLLLLVCTATACTSNKPDSYKTPWERWYFAFTTPKSLPAQVTLLRLLDIDGYATTYRTIDQPRGISTGRWSEKNSAGNTQFNQAERLPQIMIFCWDSIIDKKIYQSTLFFTQDTWKKMISPYPDVLKPGKNAYRQTMLIGLAPEGKVRVWLRQYGHSDIPLIDTEIITVSGKELDMCKGVTGSDFSYGYSNETKAFISNKKYPYGSW</sequence>
<dbReference type="InterPro" id="IPR021326">
    <property type="entry name" value="DUF2931"/>
</dbReference>
<dbReference type="GeneID" id="84692488"/>
<evidence type="ECO:0000256" key="1">
    <source>
        <dbReference type="SAM" id="SignalP"/>
    </source>
</evidence>
<dbReference type="Pfam" id="PF11153">
    <property type="entry name" value="DUF2931"/>
    <property type="match status" value="1"/>
</dbReference>
<feature type="chain" id="PRO_5045566450" evidence="1">
    <location>
        <begin position="20"/>
        <end position="215"/>
    </location>
</feature>
<dbReference type="EMBL" id="JAFCXS010000002">
    <property type="protein sequence ID" value="MBM0746875.1"/>
    <property type="molecule type" value="Genomic_DNA"/>
</dbReference>
<protein>
    <submittedName>
        <fullName evidence="2">DUF2931 family protein</fullName>
    </submittedName>
</protein>
<evidence type="ECO:0000313" key="3">
    <source>
        <dbReference type="Proteomes" id="UP000809137"/>
    </source>
</evidence>
<dbReference type="Proteomes" id="UP000809137">
    <property type="component" value="Unassembled WGS sequence"/>
</dbReference>
<dbReference type="PROSITE" id="PS51257">
    <property type="entry name" value="PROKAR_LIPOPROTEIN"/>
    <property type="match status" value="1"/>
</dbReference>
<name>A0ABS1Z3A8_9GAMM</name>
<comment type="caution">
    <text evidence="2">The sequence shown here is derived from an EMBL/GenBank/DDBJ whole genome shotgun (WGS) entry which is preliminary data.</text>
</comment>
<dbReference type="RefSeq" id="WP_039380458.1">
    <property type="nucleotide sequence ID" value="NZ_CP083448.1"/>
</dbReference>
<gene>
    <name evidence="2" type="ORF">JJB79_05500</name>
</gene>
<proteinExistence type="predicted"/>
<organism evidence="2 3">
    <name type="scientific">Pantoea eucrina</name>
    <dbReference type="NCBI Taxonomy" id="472693"/>
    <lineage>
        <taxon>Bacteria</taxon>
        <taxon>Pseudomonadati</taxon>
        <taxon>Pseudomonadota</taxon>
        <taxon>Gammaproteobacteria</taxon>
        <taxon>Enterobacterales</taxon>
        <taxon>Erwiniaceae</taxon>
        <taxon>Pantoea</taxon>
    </lineage>
</organism>